<keyword evidence="2" id="KW-0472">Membrane</keyword>
<organism evidence="3 4">
    <name type="scientific">Vairimorpha ceranae</name>
    <dbReference type="NCBI Taxonomy" id="40302"/>
    <lineage>
        <taxon>Eukaryota</taxon>
        <taxon>Fungi</taxon>
        <taxon>Fungi incertae sedis</taxon>
        <taxon>Microsporidia</taxon>
        <taxon>Nosematidae</taxon>
        <taxon>Vairimorpha</taxon>
    </lineage>
</organism>
<evidence type="ECO:0000256" key="1">
    <source>
        <dbReference type="SAM" id="Coils"/>
    </source>
</evidence>
<name>A0A0F9WH94_9MICR</name>
<dbReference type="GO" id="GO:0016192">
    <property type="term" value="P:vesicle-mediated transport"/>
    <property type="evidence" value="ECO:0007669"/>
    <property type="project" value="InterPro"/>
</dbReference>
<dbReference type="Proteomes" id="UP000034350">
    <property type="component" value="Unassembled WGS sequence"/>
</dbReference>
<dbReference type="AlphaFoldDB" id="A0A0F9WH94"/>
<dbReference type="GO" id="GO:0016020">
    <property type="term" value="C:membrane"/>
    <property type="evidence" value="ECO:0007669"/>
    <property type="project" value="InterPro"/>
</dbReference>
<keyword evidence="1" id="KW-0175">Coiled coil</keyword>
<dbReference type="VEuPathDB" id="MicrosporidiaDB:G9O61_00g002260"/>
<reference evidence="3 4" key="1">
    <citation type="journal article" date="2015" name="Environ. Microbiol.">
        <title>Genome analyses suggest the presence of polyploidy and recent human-driven expansions in eight global populations of the honeybee pathogen Nosema ceranae.</title>
        <authorList>
            <person name="Pelin A."/>
            <person name="Selman M."/>
            <person name="Aris-Brosou S."/>
            <person name="Farinelli L."/>
            <person name="Corradi N."/>
        </authorList>
    </citation>
    <scope>NUCLEOTIDE SEQUENCE [LARGE SCALE GENOMIC DNA]</scope>
    <source>
        <strain evidence="3 4">PA08 1199</strain>
    </source>
</reference>
<feature type="coiled-coil region" evidence="1">
    <location>
        <begin position="162"/>
        <end position="189"/>
    </location>
</feature>
<dbReference type="EMBL" id="JPQZ01000001">
    <property type="protein sequence ID" value="KKO76681.1"/>
    <property type="molecule type" value="Genomic_DNA"/>
</dbReference>
<feature type="transmembrane region" description="Helical" evidence="2">
    <location>
        <begin position="235"/>
        <end position="256"/>
    </location>
</feature>
<sequence length="267" mass="31407">MERLTATSERINENLAELEEYAKQYKFLTGKYSTNPPDPQEERMFLKNIQEIGNKFKNLSRSTKEKIFKLADFSKQTTSSNERKIIENFINGFSKKLINVTNLFRDYTFTFKKNEENKKRFLVRTANPNVSEEQVTKLINSPDSGTKIECLFALSDSGSQLKKDEATRRQEEIKKINDLSEEIVEITKMVSDLTFEKSIVIDNYGDEIIDIEEHVIKSNVELAKTLKYKRRRKRFWRAVIIFLIIVLLIITAYYALRDDWFGLRNNK</sequence>
<dbReference type="VEuPathDB" id="MicrosporidiaDB:NCER_100093"/>
<keyword evidence="2" id="KW-0812">Transmembrane</keyword>
<dbReference type="GeneID" id="36318463"/>
<dbReference type="VEuPathDB" id="MicrosporidiaDB:AAJ76_1000123289"/>
<evidence type="ECO:0000256" key="2">
    <source>
        <dbReference type="SAM" id="Phobius"/>
    </source>
</evidence>
<accession>A0A0F9WH94</accession>
<dbReference type="SUPFAM" id="SSF47661">
    <property type="entry name" value="t-snare proteins"/>
    <property type="match status" value="1"/>
</dbReference>
<dbReference type="Gene3D" id="1.20.58.70">
    <property type="match status" value="1"/>
</dbReference>
<comment type="caution">
    <text evidence="3">The sequence shown here is derived from an EMBL/GenBank/DDBJ whole genome shotgun (WGS) entry which is preliminary data.</text>
</comment>
<dbReference type="InterPro" id="IPR010989">
    <property type="entry name" value="SNARE"/>
</dbReference>
<proteinExistence type="predicted"/>
<dbReference type="OrthoDB" id="10255013at2759"/>
<keyword evidence="4" id="KW-1185">Reference proteome</keyword>
<keyword evidence="2" id="KW-1133">Transmembrane helix</keyword>
<dbReference type="RefSeq" id="XP_024332423.1">
    <property type="nucleotide sequence ID" value="XM_024473569.1"/>
</dbReference>
<gene>
    <name evidence="3" type="ORF">AAJ76_1000123289</name>
</gene>
<evidence type="ECO:0000313" key="3">
    <source>
        <dbReference type="EMBL" id="KKO76681.1"/>
    </source>
</evidence>
<evidence type="ECO:0000313" key="4">
    <source>
        <dbReference type="Proteomes" id="UP000034350"/>
    </source>
</evidence>
<protein>
    <submittedName>
        <fullName evidence="3">T-snare complex subunit syntaxin</fullName>
    </submittedName>
</protein>